<dbReference type="PROSITE" id="PS51450">
    <property type="entry name" value="LRR"/>
    <property type="match status" value="2"/>
</dbReference>
<dbReference type="SMART" id="SM00369">
    <property type="entry name" value="LRR_TYP"/>
    <property type="match status" value="3"/>
</dbReference>
<gene>
    <name evidence="4" type="ORF">PGLA1383_LOCUS8453</name>
</gene>
<keyword evidence="2" id="KW-0732">Signal</keyword>
<feature type="non-terminal residue" evidence="4">
    <location>
        <position position="139"/>
    </location>
</feature>
<keyword evidence="1" id="KW-0433">Leucine-rich repeat</keyword>
<accession>A0A813DVG6</accession>
<dbReference type="EMBL" id="CAJNNV010003841">
    <property type="protein sequence ID" value="CAE8589695.1"/>
    <property type="molecule type" value="Genomic_DNA"/>
</dbReference>
<evidence type="ECO:0000256" key="2">
    <source>
        <dbReference type="ARBA" id="ARBA00022729"/>
    </source>
</evidence>
<protein>
    <recommendedName>
        <fullName evidence="6">Leucine-rich repeat-containing protein 51</fullName>
    </recommendedName>
</protein>
<dbReference type="Proteomes" id="UP000654075">
    <property type="component" value="Unassembled WGS sequence"/>
</dbReference>
<comment type="caution">
    <text evidence="4">The sequence shown here is derived from an EMBL/GenBank/DDBJ whole genome shotgun (WGS) entry which is preliminary data.</text>
</comment>
<dbReference type="OrthoDB" id="1394818at2759"/>
<evidence type="ECO:0000313" key="5">
    <source>
        <dbReference type="Proteomes" id="UP000654075"/>
    </source>
</evidence>
<evidence type="ECO:0008006" key="6">
    <source>
        <dbReference type="Google" id="ProtNLM"/>
    </source>
</evidence>
<dbReference type="AlphaFoldDB" id="A0A813DVG6"/>
<dbReference type="Pfam" id="PF13855">
    <property type="entry name" value="LRR_8"/>
    <property type="match status" value="1"/>
</dbReference>
<sequence length="139" mass="15369">MAVTTICDAELVEEQGATHHAPPGLQQLSLSGLNLTEVSVSHFTSLTELDLSHNRLKCLAGQLLPLTRLEVLNLHNNKLHSMAGELDGLEKLHTLVLSGNDLKTLRDTFLFCELPALRHLDLRGAAKNNRVRPGHMPWQ</sequence>
<dbReference type="InterPro" id="IPR003591">
    <property type="entry name" value="Leu-rich_rpt_typical-subtyp"/>
</dbReference>
<evidence type="ECO:0000256" key="3">
    <source>
        <dbReference type="ARBA" id="ARBA00022737"/>
    </source>
</evidence>
<dbReference type="InterPro" id="IPR050328">
    <property type="entry name" value="Dev_Immune_Receptor"/>
</dbReference>
<evidence type="ECO:0000313" key="4">
    <source>
        <dbReference type="EMBL" id="CAE8589695.1"/>
    </source>
</evidence>
<reference evidence="4" key="1">
    <citation type="submission" date="2021-02" db="EMBL/GenBank/DDBJ databases">
        <authorList>
            <person name="Dougan E. K."/>
            <person name="Rhodes N."/>
            <person name="Thang M."/>
            <person name="Chan C."/>
        </authorList>
    </citation>
    <scope>NUCLEOTIDE SEQUENCE</scope>
</reference>
<organism evidence="4 5">
    <name type="scientific">Polarella glacialis</name>
    <name type="common">Dinoflagellate</name>
    <dbReference type="NCBI Taxonomy" id="89957"/>
    <lineage>
        <taxon>Eukaryota</taxon>
        <taxon>Sar</taxon>
        <taxon>Alveolata</taxon>
        <taxon>Dinophyceae</taxon>
        <taxon>Suessiales</taxon>
        <taxon>Suessiaceae</taxon>
        <taxon>Polarella</taxon>
    </lineage>
</organism>
<evidence type="ECO:0000256" key="1">
    <source>
        <dbReference type="ARBA" id="ARBA00022614"/>
    </source>
</evidence>
<proteinExistence type="predicted"/>
<dbReference type="InterPro" id="IPR001611">
    <property type="entry name" value="Leu-rich_rpt"/>
</dbReference>
<dbReference type="GO" id="GO:0005615">
    <property type="term" value="C:extracellular space"/>
    <property type="evidence" value="ECO:0007669"/>
    <property type="project" value="TreeGrafter"/>
</dbReference>
<name>A0A813DVG6_POLGL</name>
<dbReference type="Gene3D" id="3.80.10.10">
    <property type="entry name" value="Ribonuclease Inhibitor"/>
    <property type="match status" value="1"/>
</dbReference>
<dbReference type="GO" id="GO:0031012">
    <property type="term" value="C:extracellular matrix"/>
    <property type="evidence" value="ECO:0007669"/>
    <property type="project" value="TreeGrafter"/>
</dbReference>
<dbReference type="InterPro" id="IPR032675">
    <property type="entry name" value="LRR_dom_sf"/>
</dbReference>
<dbReference type="SUPFAM" id="SSF52058">
    <property type="entry name" value="L domain-like"/>
    <property type="match status" value="1"/>
</dbReference>
<dbReference type="PRINTS" id="PR00019">
    <property type="entry name" value="LEURICHRPT"/>
</dbReference>
<keyword evidence="5" id="KW-1185">Reference proteome</keyword>
<dbReference type="PANTHER" id="PTHR24373:SF261">
    <property type="entry name" value="VASORIN"/>
    <property type="match status" value="1"/>
</dbReference>
<dbReference type="PANTHER" id="PTHR24373">
    <property type="entry name" value="SLIT RELATED LEUCINE-RICH REPEAT NEURONAL PROTEIN"/>
    <property type="match status" value="1"/>
</dbReference>
<keyword evidence="3" id="KW-0677">Repeat</keyword>